<evidence type="ECO:0000313" key="5">
    <source>
        <dbReference type="EMBL" id="WEB39588.1"/>
    </source>
</evidence>
<dbReference type="InterPro" id="IPR014031">
    <property type="entry name" value="Ketoacyl_synth_C"/>
</dbReference>
<evidence type="ECO:0000313" key="6">
    <source>
        <dbReference type="Proteomes" id="UP001218629"/>
    </source>
</evidence>
<gene>
    <name evidence="5" type="ORF">MOV08_10105</name>
</gene>
<dbReference type="InterPro" id="IPR014030">
    <property type="entry name" value="Ketoacyl_synth_N"/>
</dbReference>
<organism evidence="5 6">
    <name type="scientific">Streptomyces yunnanensis</name>
    <dbReference type="NCBI Taxonomy" id="156453"/>
    <lineage>
        <taxon>Bacteria</taxon>
        <taxon>Bacillati</taxon>
        <taxon>Actinomycetota</taxon>
        <taxon>Actinomycetes</taxon>
        <taxon>Kitasatosporales</taxon>
        <taxon>Streptomycetaceae</taxon>
        <taxon>Streptomyces</taxon>
    </lineage>
</organism>
<dbReference type="InterPro" id="IPR016039">
    <property type="entry name" value="Thiolase-like"/>
</dbReference>
<dbReference type="Pfam" id="PF02801">
    <property type="entry name" value="Ketoacyl-synt_C"/>
    <property type="match status" value="1"/>
</dbReference>
<evidence type="ECO:0000256" key="3">
    <source>
        <dbReference type="RuleBase" id="RU003694"/>
    </source>
</evidence>
<dbReference type="PANTHER" id="PTHR11712:SF336">
    <property type="entry name" value="3-OXOACYL-[ACYL-CARRIER-PROTEIN] SYNTHASE, MITOCHONDRIAL"/>
    <property type="match status" value="1"/>
</dbReference>
<evidence type="ECO:0000259" key="4">
    <source>
        <dbReference type="PROSITE" id="PS52004"/>
    </source>
</evidence>
<reference evidence="5 6" key="1">
    <citation type="submission" date="2022-03" db="EMBL/GenBank/DDBJ databases">
        <title>Streptomyces yunnanensis P86,complete genome.</title>
        <authorList>
            <person name="Chen S."/>
            <person name="Zhang Q."/>
        </authorList>
    </citation>
    <scope>NUCLEOTIDE SEQUENCE [LARGE SCALE GENOMIC DNA]</scope>
    <source>
        <strain evidence="5 6">P86</strain>
    </source>
</reference>
<feature type="domain" description="Ketosynthase family 3 (KS3)" evidence="4">
    <location>
        <begin position="1"/>
        <end position="406"/>
    </location>
</feature>
<dbReference type="Gene3D" id="3.40.47.10">
    <property type="match status" value="1"/>
</dbReference>
<dbReference type="RefSeq" id="WP_275307134.1">
    <property type="nucleotide sequence ID" value="NZ_CP095749.1"/>
</dbReference>
<protein>
    <recommendedName>
        <fullName evidence="4">Ketosynthase family 3 (KS3) domain-containing protein</fullName>
    </recommendedName>
</protein>
<dbReference type="InterPro" id="IPR000794">
    <property type="entry name" value="Beta-ketoacyl_synthase"/>
</dbReference>
<dbReference type="InterPro" id="IPR020841">
    <property type="entry name" value="PKS_Beta-ketoAc_synthase_dom"/>
</dbReference>
<keyword evidence="6" id="KW-1185">Reference proteome</keyword>
<dbReference type="EMBL" id="CP095749">
    <property type="protein sequence ID" value="WEB39588.1"/>
    <property type="molecule type" value="Genomic_DNA"/>
</dbReference>
<dbReference type="Pfam" id="PF00109">
    <property type="entry name" value="ketoacyl-synt"/>
    <property type="match status" value="1"/>
</dbReference>
<sequence>MAVLNPLADSVPGFAAALRSGRSAIAMTPEARTGREHATVGAWLDDFTVTGWARRHLAEDPDAGQRLRMATARCALPAQTAACVAVAAVRAAKWGAADVDRAALLIAGNNLALDYYARTAGADRLPPSHVLTHADVDVIGVVSEATGVRGEGWTVGGATASGTLAAIQGARLVRAGLAAGCLVVAPLTDLSPLEFRAYRMSGVLACPDRDDPPPRACRPFDRSRLGFVYGQGAAAIVVENAERAAQRCVTPLAAIAGTGQRLDGRRGVEPTRDGLADAMRAALAESDIDACDVDYVNAHAAGTVAGDAVEVAALDAVFGGRGHQRPLVNSTKPLTGHAMTAAGLQEIVASVVQMRDGFCHPNPQLRDPLPTTCRYAAQEAQATRIDVALTNSFAFSGINTSLVLTTRS</sequence>
<evidence type="ECO:0000256" key="1">
    <source>
        <dbReference type="ARBA" id="ARBA00008467"/>
    </source>
</evidence>
<dbReference type="SUPFAM" id="SSF53901">
    <property type="entry name" value="Thiolase-like"/>
    <property type="match status" value="2"/>
</dbReference>
<accession>A0ABY8A450</accession>
<proteinExistence type="inferred from homology"/>
<evidence type="ECO:0000256" key="2">
    <source>
        <dbReference type="ARBA" id="ARBA00022679"/>
    </source>
</evidence>
<dbReference type="SMART" id="SM00825">
    <property type="entry name" value="PKS_KS"/>
    <property type="match status" value="1"/>
</dbReference>
<name>A0ABY8A450_9ACTN</name>
<dbReference type="Proteomes" id="UP001218629">
    <property type="component" value="Chromosome"/>
</dbReference>
<comment type="similarity">
    <text evidence="1 3">Belongs to the thiolase-like superfamily. Beta-ketoacyl-ACP synthases family.</text>
</comment>
<dbReference type="PANTHER" id="PTHR11712">
    <property type="entry name" value="POLYKETIDE SYNTHASE-RELATED"/>
    <property type="match status" value="1"/>
</dbReference>
<keyword evidence="2 3" id="KW-0808">Transferase</keyword>
<dbReference type="PROSITE" id="PS52004">
    <property type="entry name" value="KS3_2"/>
    <property type="match status" value="1"/>
</dbReference>